<name>A0A899GBT7_9ASCO</name>
<keyword evidence="6 11" id="KW-0809">Transit peptide</keyword>
<sequence length="78" mass="9036">MVVSSLLKRGRHSYVYHFGGVDRTYIVRLLHVEDGPRNNVPFKITTKSRMAAKIILFFGLGFSIPFVSCYWQLRKSKT</sequence>
<dbReference type="EMBL" id="CP054540">
    <property type="protein sequence ID" value="QSL66047.1"/>
    <property type="molecule type" value="Genomic_DNA"/>
</dbReference>
<evidence type="ECO:0000256" key="7">
    <source>
        <dbReference type="ARBA" id="ARBA00022989"/>
    </source>
</evidence>
<evidence type="ECO:0000256" key="11">
    <source>
        <dbReference type="RuleBase" id="RU368123"/>
    </source>
</evidence>
<dbReference type="GO" id="GO:0006123">
    <property type="term" value="P:mitochondrial electron transport, cytochrome c to oxygen"/>
    <property type="evidence" value="ECO:0007669"/>
    <property type="project" value="UniProtKB-UniRule"/>
</dbReference>
<keyword evidence="8 11" id="KW-0496">Mitochondrion</keyword>
<keyword evidence="9 11" id="KW-0472">Membrane</keyword>
<keyword evidence="13" id="KW-1185">Reference proteome</keyword>
<gene>
    <name evidence="12" type="ORF">MERGE_003184</name>
</gene>
<evidence type="ECO:0000256" key="4">
    <source>
        <dbReference type="ARBA" id="ARBA00022692"/>
    </source>
</evidence>
<reference evidence="12" key="1">
    <citation type="submission" date="2020-06" db="EMBL/GenBank/DDBJ databases">
        <title>Genomes of multiple members of Pneumocystis genus reveal paths to human pathogen Pneumocystis jirovecii.</title>
        <authorList>
            <person name="Cisse O.H."/>
            <person name="Ma L."/>
            <person name="Dekker J."/>
            <person name="Khil P."/>
            <person name="Jo J."/>
            <person name="Brenchley J."/>
            <person name="Blair R."/>
            <person name="Pahar B."/>
            <person name="Chabe M."/>
            <person name="Van Rompay K.A."/>
            <person name="Keesler R."/>
            <person name="Sukura A."/>
            <person name="Hirsch V."/>
            <person name="Kutty G."/>
            <person name="Liu Y."/>
            <person name="Peng L."/>
            <person name="Chen J."/>
            <person name="Song J."/>
            <person name="Weissenbacher-Lang C."/>
            <person name="Xu J."/>
            <person name="Upham N.S."/>
            <person name="Stajich J.E."/>
            <person name="Cuomo C.A."/>
            <person name="Cushion M.T."/>
            <person name="Kovacs J.A."/>
        </authorList>
    </citation>
    <scope>NUCLEOTIDE SEQUENCE</scope>
    <source>
        <strain evidence="12">2A</strain>
    </source>
</reference>
<comment type="similarity">
    <text evidence="3 11">Belongs to the cytochrome c oxidase VIIc family.</text>
</comment>
<evidence type="ECO:0000256" key="1">
    <source>
        <dbReference type="ARBA" id="ARBA00004434"/>
    </source>
</evidence>
<dbReference type="UniPathway" id="UPA00705"/>
<evidence type="ECO:0000313" key="13">
    <source>
        <dbReference type="Proteomes" id="UP000663699"/>
    </source>
</evidence>
<evidence type="ECO:0000256" key="8">
    <source>
        <dbReference type="ARBA" id="ARBA00023128"/>
    </source>
</evidence>
<evidence type="ECO:0000256" key="5">
    <source>
        <dbReference type="ARBA" id="ARBA00022792"/>
    </source>
</evidence>
<dbReference type="Proteomes" id="UP000663699">
    <property type="component" value="Chromosome 9"/>
</dbReference>
<dbReference type="InterPro" id="IPR004202">
    <property type="entry name" value="COX7C/Cox8"/>
</dbReference>
<evidence type="ECO:0000256" key="2">
    <source>
        <dbReference type="ARBA" id="ARBA00004673"/>
    </source>
</evidence>
<comment type="subunit">
    <text evidence="11">Component of the cytochrome c oxidase (complex IV, CIV), a multisubunit enzyme composed of a catalytic core of 3 subunits and several supernumerary subunits. The complex exists as a monomer or a dimer and forms supercomplexes (SCs) in the inner mitochondrial membrane with ubiquinol-cytochrome c oxidoreductase (cytochrome b-c1 complex, complex III, CIII).</text>
</comment>
<dbReference type="PANTHER" id="PTHR13313">
    <property type="entry name" value="CYTOCHROME C OXIDASE SUBUNIT VIIC"/>
    <property type="match status" value="1"/>
</dbReference>
<keyword evidence="5 11" id="KW-0999">Mitochondrion inner membrane</keyword>
<comment type="pathway">
    <text evidence="2 11">Energy metabolism; oxidative phosphorylation.</text>
</comment>
<keyword evidence="4 11" id="KW-0812">Transmembrane</keyword>
<feature type="transmembrane region" description="Helical" evidence="11">
    <location>
        <begin position="54"/>
        <end position="73"/>
    </location>
</feature>
<evidence type="ECO:0000256" key="10">
    <source>
        <dbReference type="ARBA" id="ARBA00071004"/>
    </source>
</evidence>
<dbReference type="FunFam" id="4.10.49.10:FF:000001">
    <property type="entry name" value="Cytochrome c oxidase subunit 7C"/>
    <property type="match status" value="1"/>
</dbReference>
<dbReference type="InterPro" id="IPR036636">
    <property type="entry name" value="COX7C/Cox8_sf"/>
</dbReference>
<evidence type="ECO:0000313" key="12">
    <source>
        <dbReference type="EMBL" id="QSL66047.1"/>
    </source>
</evidence>
<dbReference type="GO" id="GO:0005743">
    <property type="term" value="C:mitochondrial inner membrane"/>
    <property type="evidence" value="ECO:0007669"/>
    <property type="project" value="UniProtKB-SubCell"/>
</dbReference>
<accession>A0A899GBT7</accession>
<evidence type="ECO:0000256" key="9">
    <source>
        <dbReference type="ARBA" id="ARBA00023136"/>
    </source>
</evidence>
<dbReference type="OrthoDB" id="9974841at2759"/>
<dbReference type="PANTHER" id="PTHR13313:SF0">
    <property type="entry name" value="CYTOCHROME C OXIDASE SUBUNIT 7C, MITOCHONDRIAL"/>
    <property type="match status" value="1"/>
</dbReference>
<dbReference type="Pfam" id="PF02935">
    <property type="entry name" value="COX7C"/>
    <property type="match status" value="1"/>
</dbReference>
<comment type="subcellular location">
    <subcellularLocation>
        <location evidence="1 11">Mitochondrion inner membrane</location>
        <topology evidence="1 11">Single-pass membrane protein</topology>
    </subcellularLocation>
</comment>
<dbReference type="Gene3D" id="4.10.49.10">
    <property type="entry name" value="Cytochrome c oxidase subunit VIIc"/>
    <property type="match status" value="1"/>
</dbReference>
<comment type="function">
    <text evidence="11">Component of the cytochrome c oxidase, the last enzyme in the mitochondrial electron transport chain which drives oxidative phosphorylation. The respiratory chain contains 3 multisubunit complexes succinate dehydrogenase (complex II, CII), ubiquinol-cytochrome c oxidoreductase (cytochrome b-c1 complex, complex III, CIII) and cytochrome c oxidase (complex IV, CIV), that cooperate to transfer electrons derived from NADH and succinate to molecular oxygen, creating an electrochemical gradient over the inner membrane that drives transmembrane transport and the ATP synthase. Cytochrome c oxidase is the component of the respiratory chain that catalyzes the reduction of oxygen to water. Electrons originating from reduced cytochrome c in the intermembrane space (IMS) are transferred via the dinuclear copper A center (CU(A)) of subunit 2 and heme A of subunit 1 to the active site in subunit 1, a binuclear center (BNC) formed by heme A3 and copper B (CU(B)). The BNC reduces molecular oxygen to 2 water molecules using 4 electrons from cytochrome c in the IMS and 4 protons from the mitochondrial matrix.</text>
</comment>
<protein>
    <recommendedName>
        <fullName evidence="10 11">Cytochrome c oxidase subunit 8, mitochondrial</fullName>
    </recommendedName>
    <alternativeName>
        <fullName evidence="11">Cytochrome c oxidase polypeptide VIII</fullName>
    </alternativeName>
</protein>
<evidence type="ECO:0000256" key="6">
    <source>
        <dbReference type="ARBA" id="ARBA00022946"/>
    </source>
</evidence>
<proteinExistence type="inferred from homology"/>
<dbReference type="AlphaFoldDB" id="A0A899GBT7"/>
<keyword evidence="7 11" id="KW-1133">Transmembrane helix</keyword>
<dbReference type="GO" id="GO:0045277">
    <property type="term" value="C:respiratory chain complex IV"/>
    <property type="evidence" value="ECO:0007669"/>
    <property type="project" value="UniProtKB-UniRule"/>
</dbReference>
<organism evidence="12 13">
    <name type="scientific">Pneumocystis wakefieldiae</name>
    <dbReference type="NCBI Taxonomy" id="38082"/>
    <lineage>
        <taxon>Eukaryota</taxon>
        <taxon>Fungi</taxon>
        <taxon>Dikarya</taxon>
        <taxon>Ascomycota</taxon>
        <taxon>Taphrinomycotina</taxon>
        <taxon>Pneumocystomycetes</taxon>
        <taxon>Pneumocystaceae</taxon>
        <taxon>Pneumocystis</taxon>
    </lineage>
</organism>
<dbReference type="SUPFAM" id="SSF81427">
    <property type="entry name" value="Mitochondrial cytochrome c oxidase subunit VIIc (aka VIIIa)"/>
    <property type="match status" value="1"/>
</dbReference>
<evidence type="ECO:0000256" key="3">
    <source>
        <dbReference type="ARBA" id="ARBA00010514"/>
    </source>
</evidence>